<dbReference type="InterPro" id="IPR036396">
    <property type="entry name" value="Cyt_P450_sf"/>
</dbReference>
<keyword evidence="9" id="KW-1185">Reference proteome</keyword>
<gene>
    <name evidence="8" type="ORF">HYFRA_00004161</name>
</gene>
<evidence type="ECO:0000256" key="3">
    <source>
        <dbReference type="ARBA" id="ARBA00022723"/>
    </source>
</evidence>
<comment type="cofactor">
    <cofactor evidence="1 5">
        <name>heme</name>
        <dbReference type="ChEBI" id="CHEBI:30413"/>
    </cofactor>
</comment>
<dbReference type="PANTHER" id="PTHR24305:SF166">
    <property type="entry name" value="CYTOCHROME P450 12A4, MITOCHONDRIAL-RELATED"/>
    <property type="match status" value="1"/>
</dbReference>
<dbReference type="GO" id="GO:0005506">
    <property type="term" value="F:iron ion binding"/>
    <property type="evidence" value="ECO:0007669"/>
    <property type="project" value="InterPro"/>
</dbReference>
<comment type="caution">
    <text evidence="8">The sequence shown here is derived from an EMBL/GenBank/DDBJ whole genome shotgun (WGS) entry which is preliminary data.</text>
</comment>
<keyword evidence="5 6" id="KW-0349">Heme</keyword>
<dbReference type="InterPro" id="IPR002401">
    <property type="entry name" value="Cyt_P450_E_grp-I"/>
</dbReference>
<accession>A0A9N9PKF7</accession>
<evidence type="ECO:0000256" key="4">
    <source>
        <dbReference type="ARBA" id="ARBA00023004"/>
    </source>
</evidence>
<evidence type="ECO:0008006" key="10">
    <source>
        <dbReference type="Google" id="ProtNLM"/>
    </source>
</evidence>
<feature type="region of interest" description="Disordered" evidence="7">
    <location>
        <begin position="322"/>
        <end position="343"/>
    </location>
</feature>
<dbReference type="InterPro" id="IPR050121">
    <property type="entry name" value="Cytochrome_P450_monoxygenase"/>
</dbReference>
<feature type="compositionally biased region" description="Polar residues" evidence="7">
    <location>
        <begin position="322"/>
        <end position="337"/>
    </location>
</feature>
<protein>
    <recommendedName>
        <fullName evidence="10">Cytochrome P450</fullName>
    </recommendedName>
</protein>
<dbReference type="OrthoDB" id="1470350at2759"/>
<keyword evidence="6" id="KW-0560">Oxidoreductase</keyword>
<evidence type="ECO:0000256" key="1">
    <source>
        <dbReference type="ARBA" id="ARBA00001971"/>
    </source>
</evidence>
<dbReference type="EMBL" id="CAJVRL010000025">
    <property type="protein sequence ID" value="CAG8949836.1"/>
    <property type="molecule type" value="Genomic_DNA"/>
</dbReference>
<dbReference type="InterPro" id="IPR001128">
    <property type="entry name" value="Cyt_P450"/>
</dbReference>
<keyword evidence="3 5" id="KW-0479">Metal-binding</keyword>
<feature type="compositionally biased region" description="Basic and acidic residues" evidence="7">
    <location>
        <begin position="480"/>
        <end position="501"/>
    </location>
</feature>
<dbReference type="PANTHER" id="PTHR24305">
    <property type="entry name" value="CYTOCHROME P450"/>
    <property type="match status" value="1"/>
</dbReference>
<evidence type="ECO:0000256" key="6">
    <source>
        <dbReference type="RuleBase" id="RU000461"/>
    </source>
</evidence>
<feature type="compositionally biased region" description="Low complexity" evidence="7">
    <location>
        <begin position="502"/>
        <end position="511"/>
    </location>
</feature>
<dbReference type="PRINTS" id="PR00463">
    <property type="entry name" value="EP450I"/>
</dbReference>
<reference evidence="8" key="1">
    <citation type="submission" date="2021-07" db="EMBL/GenBank/DDBJ databases">
        <authorList>
            <person name="Durling M."/>
        </authorList>
    </citation>
    <scope>NUCLEOTIDE SEQUENCE</scope>
</reference>
<dbReference type="InterPro" id="IPR017972">
    <property type="entry name" value="Cyt_P450_CS"/>
</dbReference>
<organism evidence="8 9">
    <name type="scientific">Hymenoscyphus fraxineus</name>
    <dbReference type="NCBI Taxonomy" id="746836"/>
    <lineage>
        <taxon>Eukaryota</taxon>
        <taxon>Fungi</taxon>
        <taxon>Dikarya</taxon>
        <taxon>Ascomycota</taxon>
        <taxon>Pezizomycotina</taxon>
        <taxon>Leotiomycetes</taxon>
        <taxon>Helotiales</taxon>
        <taxon>Helotiaceae</taxon>
        <taxon>Hymenoscyphus</taxon>
    </lineage>
</organism>
<evidence type="ECO:0000256" key="5">
    <source>
        <dbReference type="PIRSR" id="PIRSR602401-1"/>
    </source>
</evidence>
<feature type="binding site" description="axial binding residue" evidence="5">
    <location>
        <position position="560"/>
    </location>
    <ligand>
        <name>heme</name>
        <dbReference type="ChEBI" id="CHEBI:30413"/>
    </ligand>
    <ligandPart>
        <name>Fe</name>
        <dbReference type="ChEBI" id="CHEBI:18248"/>
    </ligandPart>
</feature>
<evidence type="ECO:0000256" key="2">
    <source>
        <dbReference type="ARBA" id="ARBA00010617"/>
    </source>
</evidence>
<dbReference type="SUPFAM" id="SSF48264">
    <property type="entry name" value="Cytochrome P450"/>
    <property type="match status" value="1"/>
</dbReference>
<dbReference type="Proteomes" id="UP000696280">
    <property type="component" value="Unassembled WGS sequence"/>
</dbReference>
<dbReference type="AlphaFoldDB" id="A0A9N9PKF7"/>
<comment type="similarity">
    <text evidence="2 6">Belongs to the cytochrome P450 family.</text>
</comment>
<dbReference type="GO" id="GO:0016705">
    <property type="term" value="F:oxidoreductase activity, acting on paired donors, with incorporation or reduction of molecular oxygen"/>
    <property type="evidence" value="ECO:0007669"/>
    <property type="project" value="InterPro"/>
</dbReference>
<keyword evidence="4 5" id="KW-0408">Iron</keyword>
<sequence>MTSIIAITTIGIALWLVYTNATGLRKHIAQAKRSGLPYAVAPTTPYNVFWMVTSEFWIPLFKLLPTAWTDGWLTLHHMNWVWTMLYEPVKKEGEIKLIVSPGGIYIWITNAEAIHQITTRREAFPKPLESYKIMEIFGRNIISLEGPDWKRHRKITSPGFNEKNNVLVFSESCAQAQGMLRKWLGPDGKGNKTITEVPADTMRLTLHIISRIGFDVQLLWDGEPPKEKTSAQDAVYSSNTPSGNHTMSFSDSLSVLLERMLMVLLMPKWILKRLPFHAAREAYESYVNWAQYMDELFAQKVAEARAGEKRSEGMDIMGSLVKSSYGQDNDSSPNNKSPAGKTKLSDSDILGNAFVMIVAGHETTANSIHFSLIELAINPRPQRLVQEEIDGVFGDSDPSTWDYESSINLLLGGMTGAVLNEELRRMPPVISIPKSVTDNLDQDIVVEGKKYTLPAGARLMLNTIGVQRSPRYWPTQPSKETGREDDLDDFKPERWFIDSDSRSSSLSSDSSKPQVDTPSSSDADAEADEFGGYTGSSSHSKLFHPVRGSYLPFSDGPRSCVGRRLAQVKIMAILATIFQKYSIELAVDEWATDEEVANMTEEEKRAVYGKAQRKAKETLRGASPLITLKIQGPGYVPVRLVRRGEERFGGLFE</sequence>
<dbReference type="GO" id="GO:0004497">
    <property type="term" value="F:monooxygenase activity"/>
    <property type="evidence" value="ECO:0007669"/>
    <property type="project" value="UniProtKB-KW"/>
</dbReference>
<keyword evidence="6" id="KW-0503">Monooxygenase</keyword>
<evidence type="ECO:0000256" key="7">
    <source>
        <dbReference type="SAM" id="MobiDB-lite"/>
    </source>
</evidence>
<evidence type="ECO:0000313" key="9">
    <source>
        <dbReference type="Proteomes" id="UP000696280"/>
    </source>
</evidence>
<dbReference type="GO" id="GO:0020037">
    <property type="term" value="F:heme binding"/>
    <property type="evidence" value="ECO:0007669"/>
    <property type="project" value="InterPro"/>
</dbReference>
<feature type="compositionally biased region" description="Polar residues" evidence="7">
    <location>
        <begin position="512"/>
        <end position="522"/>
    </location>
</feature>
<name>A0A9N9PKF7_9HELO</name>
<dbReference type="CDD" id="cd11070">
    <property type="entry name" value="CYP56-like"/>
    <property type="match status" value="1"/>
</dbReference>
<dbReference type="Gene3D" id="1.10.630.10">
    <property type="entry name" value="Cytochrome P450"/>
    <property type="match status" value="1"/>
</dbReference>
<feature type="region of interest" description="Disordered" evidence="7">
    <location>
        <begin position="469"/>
        <end position="537"/>
    </location>
</feature>
<evidence type="ECO:0000313" key="8">
    <source>
        <dbReference type="EMBL" id="CAG8949836.1"/>
    </source>
</evidence>
<dbReference type="PROSITE" id="PS00086">
    <property type="entry name" value="CYTOCHROME_P450"/>
    <property type="match status" value="1"/>
</dbReference>
<proteinExistence type="inferred from homology"/>
<dbReference type="Pfam" id="PF00067">
    <property type="entry name" value="p450"/>
    <property type="match status" value="2"/>
</dbReference>
<dbReference type="PRINTS" id="PR00385">
    <property type="entry name" value="P450"/>
</dbReference>